<comment type="subunit">
    <text evidence="2">Heterodimer of SbcC and SbcD.</text>
</comment>
<evidence type="ECO:0000259" key="5">
    <source>
        <dbReference type="Pfam" id="PF13476"/>
    </source>
</evidence>
<dbReference type="InterPro" id="IPR027417">
    <property type="entry name" value="P-loop_NTPase"/>
</dbReference>
<dbReference type="OrthoDB" id="1698838at2"/>
<dbReference type="SUPFAM" id="SSF52540">
    <property type="entry name" value="P-loop containing nucleoside triphosphate hydrolases"/>
    <property type="match status" value="1"/>
</dbReference>
<dbReference type="Gene3D" id="3.40.50.300">
    <property type="entry name" value="P-loop containing nucleotide triphosphate hydrolases"/>
    <property type="match status" value="1"/>
</dbReference>
<dbReference type="EMBL" id="LJCO01000085">
    <property type="protein sequence ID" value="KPV41998.1"/>
    <property type="molecule type" value="Genomic_DNA"/>
</dbReference>
<dbReference type="PATRIC" id="fig|471514.4.peg.1043"/>
<feature type="domain" description="Rad50/SbcC-type AAA" evidence="5">
    <location>
        <begin position="8"/>
        <end position="283"/>
    </location>
</feature>
<evidence type="ECO:0000256" key="4">
    <source>
        <dbReference type="SAM" id="Coils"/>
    </source>
</evidence>
<organism evidence="6 7">
    <name type="scientific">Alicyclobacillus ferrooxydans</name>
    <dbReference type="NCBI Taxonomy" id="471514"/>
    <lineage>
        <taxon>Bacteria</taxon>
        <taxon>Bacillati</taxon>
        <taxon>Bacillota</taxon>
        <taxon>Bacilli</taxon>
        <taxon>Bacillales</taxon>
        <taxon>Alicyclobacillaceae</taxon>
        <taxon>Alicyclobacillus</taxon>
    </lineage>
</organism>
<evidence type="ECO:0000256" key="1">
    <source>
        <dbReference type="ARBA" id="ARBA00006930"/>
    </source>
</evidence>
<dbReference type="AlphaFoldDB" id="A0A0P9EHB3"/>
<feature type="coiled-coil region" evidence="4">
    <location>
        <begin position="475"/>
        <end position="536"/>
    </location>
</feature>
<comment type="caution">
    <text evidence="6">The sequence shown here is derived from an EMBL/GenBank/DDBJ whole genome shotgun (WGS) entry which is preliminary data.</text>
</comment>
<evidence type="ECO:0000313" key="7">
    <source>
        <dbReference type="Proteomes" id="UP000050482"/>
    </source>
</evidence>
<keyword evidence="4" id="KW-0175">Coiled coil</keyword>
<dbReference type="PANTHER" id="PTHR32114">
    <property type="entry name" value="ABC TRANSPORTER ABCH.3"/>
    <property type="match status" value="1"/>
</dbReference>
<dbReference type="InterPro" id="IPR038729">
    <property type="entry name" value="Rad50/SbcC_AAA"/>
</dbReference>
<evidence type="ECO:0000256" key="3">
    <source>
        <dbReference type="ARBA" id="ARBA00013368"/>
    </source>
</evidence>
<gene>
    <name evidence="6" type="ORF">AN477_19710</name>
</gene>
<dbReference type="Pfam" id="PF13476">
    <property type="entry name" value="AAA_23"/>
    <property type="match status" value="1"/>
</dbReference>
<evidence type="ECO:0000313" key="6">
    <source>
        <dbReference type="EMBL" id="KPV41998.1"/>
    </source>
</evidence>
<name>A0A0P9EHB3_9BACL</name>
<reference evidence="6 7" key="1">
    <citation type="submission" date="2015-09" db="EMBL/GenBank/DDBJ databases">
        <title>Draft genome sequence of Alicyclobacillus ferrooxydans DSM 22381.</title>
        <authorList>
            <person name="Hemp J."/>
        </authorList>
    </citation>
    <scope>NUCLEOTIDE SEQUENCE [LARGE SCALE GENOMIC DNA]</scope>
    <source>
        <strain evidence="6 7">TC-34</strain>
    </source>
</reference>
<dbReference type="Gene3D" id="1.10.287.510">
    <property type="entry name" value="Helix hairpin bin"/>
    <property type="match status" value="1"/>
</dbReference>
<comment type="similarity">
    <text evidence="1">Belongs to the SMC family. SbcC subfamily.</text>
</comment>
<accession>A0A0P9EHB3</accession>
<evidence type="ECO:0000256" key="2">
    <source>
        <dbReference type="ARBA" id="ARBA00011322"/>
    </source>
</evidence>
<feature type="coiled-coil region" evidence="4">
    <location>
        <begin position="236"/>
        <end position="343"/>
    </location>
</feature>
<proteinExistence type="inferred from homology"/>
<dbReference type="RefSeq" id="WP_054970904.1">
    <property type="nucleotide sequence ID" value="NZ_LJCO01000085.1"/>
</dbReference>
<protein>
    <recommendedName>
        <fullName evidence="3">Nuclease SbcCD subunit C</fullName>
    </recommendedName>
</protein>
<dbReference type="Proteomes" id="UP000050482">
    <property type="component" value="Unassembled WGS sequence"/>
</dbReference>
<dbReference type="STRING" id="471514.AN477_19710"/>
<keyword evidence="7" id="KW-1185">Reference proteome</keyword>
<dbReference type="PANTHER" id="PTHR32114:SF2">
    <property type="entry name" value="ABC TRANSPORTER ABCH.3"/>
    <property type="match status" value="1"/>
</dbReference>
<dbReference type="SUPFAM" id="SSF75712">
    <property type="entry name" value="Rad50 coiled-coil Zn hook"/>
    <property type="match status" value="1"/>
</dbReference>
<sequence>MKEIYLRKLTLRNFKGAKEMVIEFSRHMRLLGPNESRKTTTVDGFDWVLTDKDSLGRKQFDIKPLNESNQVIHGLSPDVTVELRVDGKPVVLRKVFSEKWTKKRGSATEEFTGHTTDYYIDGVPAKQKEYQAFIDSLVSEDLLKLLTNPMHFNEQLTWQERRRLLLEVCGDVMDDEVIQSNQSLSAIPSFLEGRSIDDHRKVVKAAMAQVNKDLEKIPVRIDEVSRSKPDTDGLNEIELQTDIDTLKSKIADKEAEQTRLHSGGEVAEKEKRLREVEAELLQIKNNAQFGVMEQVTVQRKLVSELEGKVDTFTREIERKSRDIATNQESIQGLEAKVSKLRENWVTENNTELAETGVADSCPTCGQALPEDEVEAAKQKAIAHFNRHKAEKLESITNDAQKAKTRIDELEQTNEQLQSEIELLDCQLKQQQQAVTEAKTELEKLLSQVSDPTQSIEYRAKEMERQSVANKIVGLRQSVLDDVQRVRTELMDLRDELRRKETLLTRFEQIRRLNARTDELKTEERTLAAEYERLSRQLYLLEEFTRAKVSMLEDKINSKFRHARFKLFTEQINGGLTETCETLYKGVSYSGGLNTGGKILVGLDILETLQKHFGYSLPVWVDNRESLTSPIELDCQLIELVADPTKKKLEIEDLEQEAV</sequence>
<feature type="coiled-coil region" evidence="4">
    <location>
        <begin position="392"/>
        <end position="447"/>
    </location>
</feature>